<sequence>MGKGVVGDSTGWWPRSPNSTQAVEPLPIKTTSNSNHGSSLATEIQARDAVDVGKLVMGRPRPRGNLPWATDLPTMARTAAAGSRFRLGLRFCEGRRTADLKRRQARDVGNGDGVAI</sequence>
<gene>
    <name evidence="2" type="ORF">TIFTF001_000879</name>
</gene>
<dbReference type="Proteomes" id="UP001187192">
    <property type="component" value="Unassembled WGS sequence"/>
</dbReference>
<keyword evidence="3" id="KW-1185">Reference proteome</keyword>
<organism evidence="2 3">
    <name type="scientific">Ficus carica</name>
    <name type="common">Common fig</name>
    <dbReference type="NCBI Taxonomy" id="3494"/>
    <lineage>
        <taxon>Eukaryota</taxon>
        <taxon>Viridiplantae</taxon>
        <taxon>Streptophyta</taxon>
        <taxon>Embryophyta</taxon>
        <taxon>Tracheophyta</taxon>
        <taxon>Spermatophyta</taxon>
        <taxon>Magnoliopsida</taxon>
        <taxon>eudicotyledons</taxon>
        <taxon>Gunneridae</taxon>
        <taxon>Pentapetalae</taxon>
        <taxon>rosids</taxon>
        <taxon>fabids</taxon>
        <taxon>Rosales</taxon>
        <taxon>Moraceae</taxon>
        <taxon>Ficeae</taxon>
        <taxon>Ficus</taxon>
    </lineage>
</organism>
<reference evidence="2" key="1">
    <citation type="submission" date="2023-07" db="EMBL/GenBank/DDBJ databases">
        <title>draft genome sequence of fig (Ficus carica).</title>
        <authorList>
            <person name="Takahashi T."/>
            <person name="Nishimura K."/>
        </authorList>
    </citation>
    <scope>NUCLEOTIDE SEQUENCE</scope>
</reference>
<evidence type="ECO:0000313" key="2">
    <source>
        <dbReference type="EMBL" id="GMN25321.1"/>
    </source>
</evidence>
<evidence type="ECO:0000256" key="1">
    <source>
        <dbReference type="SAM" id="MobiDB-lite"/>
    </source>
</evidence>
<protein>
    <submittedName>
        <fullName evidence="2">Uncharacterized protein</fullName>
    </submittedName>
</protein>
<name>A0AA87ZD08_FICCA</name>
<proteinExistence type="predicted"/>
<comment type="caution">
    <text evidence="2">The sequence shown here is derived from an EMBL/GenBank/DDBJ whole genome shotgun (WGS) entry which is preliminary data.</text>
</comment>
<feature type="region of interest" description="Disordered" evidence="1">
    <location>
        <begin position="1"/>
        <end position="44"/>
    </location>
</feature>
<accession>A0AA87ZD08</accession>
<evidence type="ECO:0000313" key="3">
    <source>
        <dbReference type="Proteomes" id="UP001187192"/>
    </source>
</evidence>
<dbReference type="EMBL" id="BTGU01000001">
    <property type="protein sequence ID" value="GMN25321.1"/>
    <property type="molecule type" value="Genomic_DNA"/>
</dbReference>
<feature type="compositionally biased region" description="Polar residues" evidence="1">
    <location>
        <begin position="29"/>
        <end position="42"/>
    </location>
</feature>
<dbReference type="AlphaFoldDB" id="A0AA87ZD08"/>